<dbReference type="InterPro" id="IPR027417">
    <property type="entry name" value="P-loop_NTPase"/>
</dbReference>
<evidence type="ECO:0000259" key="3">
    <source>
        <dbReference type="PROSITE" id="PS50011"/>
    </source>
</evidence>
<dbReference type="SMART" id="SM00267">
    <property type="entry name" value="GGDEF"/>
    <property type="match status" value="1"/>
</dbReference>
<dbReference type="eggNOG" id="COG3706">
    <property type="taxonomic scope" value="Bacteria"/>
</dbReference>
<accession>E8LZY8</accession>
<dbReference type="Gene3D" id="3.40.50.300">
    <property type="entry name" value="P-loop containing nucleotide triphosphate hydrolases"/>
    <property type="match status" value="1"/>
</dbReference>
<evidence type="ECO:0000259" key="4">
    <source>
        <dbReference type="PROSITE" id="PS50887"/>
    </source>
</evidence>
<dbReference type="PROSITE" id="PS50887">
    <property type="entry name" value="GGDEF"/>
    <property type="match status" value="1"/>
</dbReference>
<dbReference type="SUPFAM" id="SSF55781">
    <property type="entry name" value="GAF domain-like"/>
    <property type="match status" value="1"/>
</dbReference>
<dbReference type="SUPFAM" id="SSF56112">
    <property type="entry name" value="Protein kinase-like (PK-like)"/>
    <property type="match status" value="1"/>
</dbReference>
<dbReference type="CDD" id="cd01949">
    <property type="entry name" value="GGDEF"/>
    <property type="match status" value="1"/>
</dbReference>
<dbReference type="SUPFAM" id="SSF52540">
    <property type="entry name" value="P-loop containing nucleoside triphosphate hydrolases"/>
    <property type="match status" value="1"/>
</dbReference>
<evidence type="ECO:0000256" key="2">
    <source>
        <dbReference type="ARBA" id="ARBA00004167"/>
    </source>
</evidence>
<dbReference type="PROSITE" id="PS50011">
    <property type="entry name" value="PROTEIN_KINASE_DOM"/>
    <property type="match status" value="1"/>
</dbReference>
<dbReference type="PROSITE" id="PS00109">
    <property type="entry name" value="PROTEIN_KINASE_TYR"/>
    <property type="match status" value="1"/>
</dbReference>
<dbReference type="InterPro" id="IPR003018">
    <property type="entry name" value="GAF"/>
</dbReference>
<evidence type="ECO:0000313" key="6">
    <source>
        <dbReference type="Proteomes" id="UP000004371"/>
    </source>
</evidence>
<dbReference type="Gene3D" id="1.10.510.10">
    <property type="entry name" value="Transferase(Phosphotransferase) domain 1"/>
    <property type="match status" value="1"/>
</dbReference>
<dbReference type="SUPFAM" id="SSF55073">
    <property type="entry name" value="Nucleotide cyclase"/>
    <property type="match status" value="1"/>
</dbReference>
<dbReference type="eggNOG" id="COG0515">
    <property type="taxonomic scope" value="Bacteria"/>
</dbReference>
<dbReference type="InterPro" id="IPR029016">
    <property type="entry name" value="GAF-like_dom_sf"/>
</dbReference>
<dbReference type="Pfam" id="PF00069">
    <property type="entry name" value="Pkinase"/>
    <property type="match status" value="1"/>
</dbReference>
<dbReference type="SMART" id="SM00220">
    <property type="entry name" value="S_TKc"/>
    <property type="match status" value="1"/>
</dbReference>
<dbReference type="InterPro" id="IPR000160">
    <property type="entry name" value="GGDEF_dom"/>
</dbReference>
<gene>
    <name evidence="5" type="ORF">VIBR0546_21425</name>
</gene>
<dbReference type="InterPro" id="IPR000719">
    <property type="entry name" value="Prot_kinase_dom"/>
</dbReference>
<dbReference type="CDD" id="cd14014">
    <property type="entry name" value="STKc_PknB_like"/>
    <property type="match status" value="1"/>
</dbReference>
<dbReference type="PANTHER" id="PTHR43642">
    <property type="entry name" value="HYBRID SIGNAL TRANSDUCTION HISTIDINE KINASE G"/>
    <property type="match status" value="1"/>
</dbReference>
<sequence length="1679" mass="187811">MNMDGFSELIEVCGGQQSRVFKAIRDSDQRVVALKVPSGEFPEPRQLSVLKREFEVLNRLEGAGIPAALGYIEQKNSAVLVREWIDGVSLKEYQIQAKVTLDKALEIGIELCRLVGEVHKQNFCHRDLSPNNVIINPTTGLITLLDFCSSLEFPDRARNVVKPKFIEGSMPYMSPEQTGRMNRGLDYRTDFYSLGVVLYELFTGRLPFTTADPNQLIYSHIALEPEAPDQVVPQIPAMISNIILKLMNKSPEARYQSAQGIISDLSLCLSAWKESGEIEPFALASEDFNDWLRIPDKLYGRTEETKSLLDAFENTSIGNGQFVFVSGHSGIGKTSLIRELYRPLTAKGGYITSGKYDQVLRHQPYSAILQAVAGLVRQVMTESHDSIEFWKQQILTGVGSNGQVLIDAVPDLELLLGSQPELETLSAEAASTRFSTTFYNLIHALGHSGRPLVFFIDDLQWIDPPSLSLLEAMAPTLSHSTLMIIGAYRDNEVDDNHPLALTMPALKASCSNLLEIELGELPTSVLVEMLRDTLTLPEAEYQQLNDVLCEKTGGNPLAYKTMLSTLYSQECLCFDYTLKHWRWNKKALSLMPKMHNSVALLQENMSSLPIDTLQLLKLAGCIGNCFNLQLLVRLSGRNRVDVAKQLVQAVSKGYIQPIDDDFELYTADDSEQLPDTEFHFLHDRIQQAAYSLLPAGEQCEIHWAIGQQILAEYQGHMTDGQLFDVVEHLNQGCEYATYEQREQLAQLNLTAANKAKQSAAFSVAHSCLTRAKVLLEENQQPLDSELSIAVDIELAQAHYLVAEFEKAESLYAELRDRLTSDTDKLMLYNIQAKQYHHQGEYQKSVEFEYEALRMLGIDLPDEDQALLELFAKEKNKIDALLQQTDYDRLFHQSTVNDSNYNLIHELLFDTFSDGYLLGRGPLLAAVAAISARISIEQGNCHVTSAGFINYATILCSSGEYRLGHEIGKLAVRLADKYNSPVFKNYTYHVFSLGINHWLEPLNSSYDYWFEASKLSKESGSPYAGWVFLQMPHVLLASGAHLEKLQAQTQASLEYLNSNRLGDIAQLLKIIVQQPLEHLKGNTDSFTSLDSEGFSTQQLLSDYQQAPFFLGHTMYSILRATLLAGETLPIDQLREWLPVIESTVQAQIIQVDSCLYTGLHLSTACASVEPDERQAYLVWLEELIAKFTTWAELCPNNFEHKLLMLKAELFKLNGDVLAAFDHYELAREAALNARFLMDAALADELAGRFWQQAGKSYQAQVYLKRALEGYEQWGADGKVAWMAEQYPQLNLVQPPTSMSATMDSTLGSDDFSSILDMAAVLKASQAVSQHINVDMLAEELLNLAVENAGATRGLLLLENGGDFVVTQKVTGEQSNDDQLGLNVPYGESHCLSRSIVRYVINSGQSVVYTPNHHDAQFERCPYLNSQGDISVLCVPIIRQKQMSGVLYLENTHMAEAFQTDRVQTLKIIASQAAISLENARMFRDLKLMNDNLEGLVKERTKKLYEANEQLTEKNEELYMLSTTDQLTGLYNRRYVEERIHEALRQEPGDGSTPVSILMLDIDHFKSINDQFGHDVGDKVIVNVSGSIRKSVRSVDIPGRWGGEEFIVLCMSDLEGAVSNAEKLGNIIAEQDNSPVGQVTVSIGVTSLLSQDTVDSLLTRVDKALYQAKNSGRNQIIIRNK</sequence>
<name>E8LZY8_9VIBR</name>
<dbReference type="Proteomes" id="UP000004371">
    <property type="component" value="Unassembled WGS sequence"/>
</dbReference>
<dbReference type="STRING" id="945543.VIBR0546_21425"/>
<dbReference type="FunFam" id="3.30.70.270:FF:000001">
    <property type="entry name" value="Diguanylate cyclase domain protein"/>
    <property type="match status" value="1"/>
</dbReference>
<dbReference type="OrthoDB" id="9801841at2"/>
<comment type="caution">
    <text evidence="5">The sequence shown here is derived from an EMBL/GenBank/DDBJ whole genome shotgun (WGS) entry which is preliminary data.</text>
</comment>
<dbReference type="InterPro" id="IPR043128">
    <property type="entry name" value="Rev_trsase/Diguanyl_cyclase"/>
</dbReference>
<dbReference type="GO" id="GO:0004672">
    <property type="term" value="F:protein kinase activity"/>
    <property type="evidence" value="ECO:0007669"/>
    <property type="project" value="InterPro"/>
</dbReference>
<protein>
    <submittedName>
        <fullName evidence="5">Protein kinase</fullName>
    </submittedName>
</protein>
<dbReference type="Pfam" id="PF00990">
    <property type="entry name" value="GGDEF"/>
    <property type="match status" value="1"/>
</dbReference>
<comment type="subcellular location">
    <subcellularLocation>
        <location evidence="2">Membrane</location>
        <topology evidence="2">Single-pass membrane protein</topology>
    </subcellularLocation>
</comment>
<proteinExistence type="predicted"/>
<keyword evidence="6" id="KW-1185">Reference proteome</keyword>
<feature type="domain" description="GGDEF" evidence="4">
    <location>
        <begin position="1551"/>
        <end position="1679"/>
    </location>
</feature>
<feature type="domain" description="Protein kinase" evidence="3">
    <location>
        <begin position="6"/>
        <end position="267"/>
    </location>
</feature>
<dbReference type="Gene3D" id="3.30.70.270">
    <property type="match status" value="1"/>
</dbReference>
<evidence type="ECO:0000256" key="1">
    <source>
        <dbReference type="ARBA" id="ARBA00001946"/>
    </source>
</evidence>
<dbReference type="eggNOG" id="COG3899">
    <property type="taxonomic scope" value="Bacteria"/>
</dbReference>
<organism evidence="5 6">
    <name type="scientific">Vibrio brasiliensis LMG 20546</name>
    <dbReference type="NCBI Taxonomy" id="945543"/>
    <lineage>
        <taxon>Bacteria</taxon>
        <taxon>Pseudomonadati</taxon>
        <taxon>Pseudomonadota</taxon>
        <taxon>Gammaproteobacteria</taxon>
        <taxon>Vibrionales</taxon>
        <taxon>Vibrionaceae</taxon>
        <taxon>Vibrio</taxon>
        <taxon>Vibrio oreintalis group</taxon>
    </lineage>
</organism>
<dbReference type="PANTHER" id="PTHR43642:SF1">
    <property type="entry name" value="HYBRID SIGNAL TRANSDUCTION HISTIDINE KINASE G"/>
    <property type="match status" value="1"/>
</dbReference>
<dbReference type="RefSeq" id="WP_006881403.1">
    <property type="nucleotide sequence ID" value="NZ_AEVS01000109.1"/>
</dbReference>
<dbReference type="GO" id="GO:0016020">
    <property type="term" value="C:membrane"/>
    <property type="evidence" value="ECO:0007669"/>
    <property type="project" value="UniProtKB-SubCell"/>
</dbReference>
<dbReference type="Pfam" id="PF13191">
    <property type="entry name" value="AAA_16"/>
    <property type="match status" value="1"/>
</dbReference>
<dbReference type="InterPro" id="IPR011009">
    <property type="entry name" value="Kinase-like_dom_sf"/>
</dbReference>
<dbReference type="Pfam" id="PF01590">
    <property type="entry name" value="GAF"/>
    <property type="match status" value="1"/>
</dbReference>
<dbReference type="EMBL" id="AEVS01000109">
    <property type="protein sequence ID" value="EGA63735.1"/>
    <property type="molecule type" value="Genomic_DNA"/>
</dbReference>
<dbReference type="SMART" id="SM00065">
    <property type="entry name" value="GAF"/>
    <property type="match status" value="1"/>
</dbReference>
<keyword evidence="5" id="KW-0418">Kinase</keyword>
<dbReference type="GO" id="GO:0005524">
    <property type="term" value="F:ATP binding"/>
    <property type="evidence" value="ECO:0007669"/>
    <property type="project" value="InterPro"/>
</dbReference>
<dbReference type="InterPro" id="IPR029787">
    <property type="entry name" value="Nucleotide_cyclase"/>
</dbReference>
<comment type="cofactor">
    <cofactor evidence="1">
        <name>Mg(2+)</name>
        <dbReference type="ChEBI" id="CHEBI:18420"/>
    </cofactor>
</comment>
<dbReference type="Gene3D" id="3.30.450.40">
    <property type="match status" value="1"/>
</dbReference>
<evidence type="ECO:0000313" key="5">
    <source>
        <dbReference type="EMBL" id="EGA63735.1"/>
    </source>
</evidence>
<dbReference type="InterPro" id="IPR041664">
    <property type="entry name" value="AAA_16"/>
</dbReference>
<keyword evidence="5" id="KW-0808">Transferase</keyword>
<reference evidence="5 6" key="1">
    <citation type="journal article" date="2012" name="Int. J. Syst. Evol. Microbiol.">
        <title>Vibrio caribbeanicus sp. nov., isolated from the marine sponge Scleritoderma cyanea.</title>
        <authorList>
            <person name="Hoffmann M."/>
            <person name="Monday S.R."/>
            <person name="Allard M.W."/>
            <person name="Strain E.A."/>
            <person name="Whittaker P."/>
            <person name="Naum M."/>
            <person name="McCarthy P.J."/>
            <person name="Lopez J.V."/>
            <person name="Fischer M."/>
            <person name="Brown E.W."/>
        </authorList>
    </citation>
    <scope>NUCLEOTIDE SEQUENCE [LARGE SCALE GENOMIC DNA]</scope>
    <source>
        <strain evidence="5 6">LMG 20546</strain>
    </source>
</reference>
<dbReference type="NCBIfam" id="TIGR00254">
    <property type="entry name" value="GGDEF"/>
    <property type="match status" value="1"/>
</dbReference>
<dbReference type="InterPro" id="IPR008266">
    <property type="entry name" value="Tyr_kinase_AS"/>
</dbReference>
<dbReference type="InterPro" id="IPR053159">
    <property type="entry name" value="Hybrid_Histidine_Kinase"/>
</dbReference>